<reference evidence="2" key="2">
    <citation type="submission" date="2023-10" db="EMBL/GenBank/DDBJ databases">
        <authorList>
            <person name="Choi B."/>
        </authorList>
    </citation>
    <scope>NUCLEOTIDE SEQUENCE</scope>
    <source>
        <strain evidence="2">UMB0763</strain>
    </source>
</reference>
<feature type="region of interest" description="Disordered" evidence="1">
    <location>
        <begin position="55"/>
        <end position="76"/>
    </location>
</feature>
<accession>A0AAF0YYJ0</accession>
<dbReference type="AlphaFoldDB" id="A0AAF0YYJ0"/>
<evidence type="ECO:0000313" key="3">
    <source>
        <dbReference type="Proteomes" id="UP000234560"/>
    </source>
</evidence>
<dbReference type="KEGG" id="cpyr:CYJ47_03840"/>
<organism evidence="2 3">
    <name type="scientific">Corynebacterium pyruviciproducens</name>
    <dbReference type="NCBI Taxonomy" id="598660"/>
    <lineage>
        <taxon>Bacteria</taxon>
        <taxon>Bacillati</taxon>
        <taxon>Actinomycetota</taxon>
        <taxon>Actinomycetes</taxon>
        <taxon>Mycobacteriales</taxon>
        <taxon>Corynebacteriaceae</taxon>
        <taxon>Corynebacterium</taxon>
    </lineage>
</organism>
<dbReference type="RefSeq" id="WP_257877817.1">
    <property type="nucleotide sequence ID" value="NZ_CP136958.1"/>
</dbReference>
<gene>
    <name evidence="2" type="ORF">CYJ47_03840</name>
</gene>
<evidence type="ECO:0000256" key="1">
    <source>
        <dbReference type="SAM" id="MobiDB-lite"/>
    </source>
</evidence>
<reference evidence="2" key="1">
    <citation type="submission" date="2017-12" db="EMBL/GenBank/DDBJ databases">
        <authorList>
            <person name="Thomas-White K."/>
            <person name="Wolfe A.J."/>
        </authorList>
    </citation>
    <scope>NUCLEOTIDE SEQUENCE</scope>
    <source>
        <strain evidence="2">UMB0763</strain>
    </source>
</reference>
<proteinExistence type="predicted"/>
<name>A0AAF0YYJ0_9CORY</name>
<dbReference type="InterPro" id="IPR042001">
    <property type="entry name" value="Sortase_F"/>
</dbReference>
<protein>
    <submittedName>
        <fullName evidence="2">Class F sortase</fullName>
    </submittedName>
</protein>
<dbReference type="Proteomes" id="UP000234560">
    <property type="component" value="Chromosome"/>
</dbReference>
<evidence type="ECO:0000313" key="2">
    <source>
        <dbReference type="EMBL" id="WOT02910.1"/>
    </source>
</evidence>
<dbReference type="CDD" id="cd05829">
    <property type="entry name" value="Sortase_F"/>
    <property type="match status" value="1"/>
</dbReference>
<sequence>MRRGKYRSTRGILNSKKDAGLAVVAMAITYGLLAVSHPQEALHAPLSTIGSTQVKGHHEVQAADSPTPSPTPTSAELTLSARGPLRSTGRLYLDGPVPVSTARYSPTPVTDPLEPIDPDPNAVQWVEGLGVSPSDAEQGTVFLIGHSWSAGSYALNPVSRFVTTRTDFSPGQGSRLVSSGIEGATLTLEDANRVSRRWRIHSSYLVPKDEAHSDSGLFDPHEPGRLVLITCAITADRDLHYNVVLIGQLIQP</sequence>
<dbReference type="EMBL" id="CP136958">
    <property type="protein sequence ID" value="WOT02910.1"/>
    <property type="molecule type" value="Genomic_DNA"/>
</dbReference>